<dbReference type="RefSeq" id="YP_009504992.1">
    <property type="nucleotide sequence ID" value="NC_038224.1"/>
</dbReference>
<keyword evidence="2" id="KW-0496">Mitochondrion</keyword>
<dbReference type="GeneID" id="37541307"/>
<geneLocation type="mitochondrion" evidence="2"/>
<proteinExistence type="predicted"/>
<accession>A0A2Z4HHE8</accession>
<protein>
    <submittedName>
        <fullName evidence="2">RNA polymerase</fullName>
    </submittedName>
</protein>
<gene>
    <name evidence="2" type="primary">orf400</name>
</gene>
<organism evidence="2">
    <name type="scientific">Lyophyllum shimeji</name>
    <name type="common">Hon-shimeji</name>
    <name type="synonym">Tricholoma shimeji</name>
    <dbReference type="NCBI Taxonomy" id="47721"/>
    <lineage>
        <taxon>Eukaryota</taxon>
        <taxon>Fungi</taxon>
        <taxon>Dikarya</taxon>
        <taxon>Basidiomycota</taxon>
        <taxon>Agaricomycotina</taxon>
        <taxon>Agaricomycetes</taxon>
        <taxon>Agaricomycetidae</taxon>
        <taxon>Agaricales</taxon>
        <taxon>Tricholomatineae</taxon>
        <taxon>Lyophyllaceae</taxon>
        <taxon>Lyophyllum</taxon>
    </lineage>
</organism>
<feature type="coiled-coil region" evidence="1">
    <location>
        <begin position="250"/>
        <end position="298"/>
    </location>
</feature>
<reference evidence="2" key="1">
    <citation type="journal article" date="2019" name="Int. J. Biol. Macromol.">
        <title>Characterization and comparison of the mitochondrial genomes from two Lyophyllum fungal species and insights into phylogeny of Agaricomycetes.</title>
        <authorList>
            <person name="Li Q."/>
            <person name="Wang Q."/>
            <person name="Jin X."/>
            <person name="Chen Z."/>
            <person name="Xiong C."/>
            <person name="Li P."/>
            <person name="Zhao J."/>
            <person name="Huang W."/>
        </authorList>
    </citation>
    <scope>NUCLEOTIDE SEQUENCE</scope>
</reference>
<keyword evidence="1" id="KW-0175">Coiled coil</keyword>
<evidence type="ECO:0000256" key="1">
    <source>
        <dbReference type="SAM" id="Coils"/>
    </source>
</evidence>
<dbReference type="EMBL" id="MH447975">
    <property type="protein sequence ID" value="AWW14111.1"/>
    <property type="molecule type" value="Genomic_DNA"/>
</dbReference>
<feature type="coiled-coil region" evidence="1">
    <location>
        <begin position="323"/>
        <end position="350"/>
    </location>
</feature>
<evidence type="ECO:0000313" key="2">
    <source>
        <dbReference type="EMBL" id="AWW14111.1"/>
    </source>
</evidence>
<name>A0A2Z4HHE8_LYOSH</name>
<sequence>MTNNKQKYIYASFARSYDENLKNNHTHLIICLYNSKELLDIDKLEEYCAMHKETKYVIYLYNDILNINKNNTLGIDLGIGYKEPKGAIERTQSEYLFEIHLGIGFFIRSLNLKGLNKNIKYKDIIDLIIGDLLYKDKDFNSIINNVLFVFEDLNWEIIKFLFKGCNIELSGGTITKRALLSSVEYNLSSFLILLGVKSKDIYDSFTISKETKSKEKKIKCEFNNIKKNFQSKFEEFKLDLNRELHLYAIIKNLNLNIKEISDKIKKLEDNIKFKQGNISSLEKEISTKEAKLVATKTKNKNKKIQSKRVVKNIYNIKIFNEIIERDSLELKDLNLKLSNLKNKKIKLEQDPNYFSLDDLNLELTKLNKNEEQLDFSTNLYVKHKEISNSRKLIKKNTSKK</sequence>
<dbReference type="AlphaFoldDB" id="A0A2Z4HHE8"/>